<feature type="compositionally biased region" description="Polar residues" evidence="1">
    <location>
        <begin position="238"/>
        <end position="250"/>
    </location>
</feature>
<evidence type="ECO:0000313" key="2">
    <source>
        <dbReference type="EMBL" id="KAE8099983.1"/>
    </source>
</evidence>
<organism evidence="2 3">
    <name type="scientific">Carpinus fangiana</name>
    <dbReference type="NCBI Taxonomy" id="176857"/>
    <lineage>
        <taxon>Eukaryota</taxon>
        <taxon>Viridiplantae</taxon>
        <taxon>Streptophyta</taxon>
        <taxon>Embryophyta</taxon>
        <taxon>Tracheophyta</taxon>
        <taxon>Spermatophyta</taxon>
        <taxon>Magnoliopsida</taxon>
        <taxon>eudicotyledons</taxon>
        <taxon>Gunneridae</taxon>
        <taxon>Pentapetalae</taxon>
        <taxon>rosids</taxon>
        <taxon>fabids</taxon>
        <taxon>Fagales</taxon>
        <taxon>Betulaceae</taxon>
        <taxon>Carpinus</taxon>
    </lineage>
</organism>
<dbReference type="PANTHER" id="PTHR34281">
    <property type="entry name" value="PROTEIN EARLY FLOWERING 3"/>
    <property type="match status" value="1"/>
</dbReference>
<feature type="compositionally biased region" description="Polar residues" evidence="1">
    <location>
        <begin position="59"/>
        <end position="75"/>
    </location>
</feature>
<proteinExistence type="predicted"/>
<sequence>MKRGKDDEKITGPMFPRLHVNDTEKGGPRAPPRNKMALYEQLSIPSQRFNPGVQPLKRPNNTSSLVVPASSSQGNSLERSFHFPLHIPPSTPTHRAEKFITRQSEGSGSNNSLAQLKERKKVGDEDDFIVPVFVQSGTGQCVDKTQNIIDREKLTPFSPTYSGRSIRHKNVCDEDPKLTTFPALRLRQEVRCESEECPKVSGPSHSVKSRTDPSTREKIEGLAKESNATHDQEYQDFPVTNSSSDDIDPYSQQEFRTRSPLVDTRFVESVRDVENGNGPHHLRSISHLREDNITPNEPDNGCEYLGDRTNMSLQMGIVDKSDDVSETSMVDSISGFDISPDDVVGVIGQKHFWKARKAIVNQQRVFAVQVFELHRLIKVQQLIAGSPHLLLEDGAFLGKASLTVTPAKKLPLKCGLKPPLHIVKGKDDSKNPNYKIECSAENAVGKTCFSSVKNGSQPSNYGPYPGHLQPATMATGNNMGPWSFHQSPGHQWLIPVMSPSEGLVYKPYPGPGYMGTVCGGAGPFSPAPLTGNFMNSAYGVPAPHHHQGIGNLPGTTPLGHTYLPLYGMPVMNPAMSGSAVEQVTGTVPHDQTQFSGGRANSNTPHRSSCNVPNQKHGVISQLAKFQASKDSELQGSTASSPCERPRGIGTGYSSEGRDALSLFPTDPVVPGAASQPCETDHQTRVIKVVPHNPRSATESAARIFQSIQQERKQHDSV</sequence>
<dbReference type="AlphaFoldDB" id="A0A5N6RLR7"/>
<evidence type="ECO:0008006" key="4">
    <source>
        <dbReference type="Google" id="ProtNLM"/>
    </source>
</evidence>
<evidence type="ECO:0000313" key="3">
    <source>
        <dbReference type="Proteomes" id="UP000327013"/>
    </source>
</evidence>
<feature type="region of interest" description="Disordered" evidence="1">
    <location>
        <begin position="1"/>
        <end position="33"/>
    </location>
</feature>
<dbReference type="Proteomes" id="UP000327013">
    <property type="component" value="Chromosome 7"/>
</dbReference>
<dbReference type="GO" id="GO:2000028">
    <property type="term" value="P:regulation of photoperiodism, flowering"/>
    <property type="evidence" value="ECO:0007669"/>
    <property type="project" value="InterPro"/>
</dbReference>
<feature type="region of interest" description="Disordered" evidence="1">
    <location>
        <begin position="48"/>
        <end position="75"/>
    </location>
</feature>
<feature type="region of interest" description="Disordered" evidence="1">
    <location>
        <begin position="588"/>
        <end position="611"/>
    </location>
</feature>
<keyword evidence="3" id="KW-1185">Reference proteome</keyword>
<gene>
    <name evidence="2" type="ORF">FH972_017922</name>
</gene>
<feature type="compositionally biased region" description="Basic and acidic residues" evidence="1">
    <location>
        <begin position="1"/>
        <end position="10"/>
    </location>
</feature>
<evidence type="ECO:0000256" key="1">
    <source>
        <dbReference type="SAM" id="MobiDB-lite"/>
    </source>
</evidence>
<name>A0A5N6RLR7_9ROSI</name>
<protein>
    <recommendedName>
        <fullName evidence="4">Protein EARLY FLOWERING 3</fullName>
    </recommendedName>
</protein>
<dbReference type="PANTHER" id="PTHR34281:SF2">
    <property type="entry name" value="PROTEIN EARLY FLOWERING 3"/>
    <property type="match status" value="1"/>
</dbReference>
<feature type="region of interest" description="Disordered" evidence="1">
    <location>
        <begin position="225"/>
        <end position="250"/>
    </location>
</feature>
<accession>A0A5N6RLR7</accession>
<dbReference type="OrthoDB" id="1939092at2759"/>
<dbReference type="InterPro" id="IPR039319">
    <property type="entry name" value="ELF3-like"/>
</dbReference>
<dbReference type="EMBL" id="CM017327">
    <property type="protein sequence ID" value="KAE8099983.1"/>
    <property type="molecule type" value="Genomic_DNA"/>
</dbReference>
<reference evidence="2 3" key="1">
    <citation type="submission" date="2019-06" db="EMBL/GenBank/DDBJ databases">
        <title>A chromosomal-level reference genome of Carpinus fangiana (Coryloideae, Betulaceae).</title>
        <authorList>
            <person name="Yang X."/>
            <person name="Wang Z."/>
            <person name="Zhang L."/>
            <person name="Hao G."/>
            <person name="Liu J."/>
            <person name="Yang Y."/>
        </authorList>
    </citation>
    <scope>NUCLEOTIDE SEQUENCE [LARGE SCALE GENOMIC DNA]</scope>
    <source>
        <strain evidence="2">Cfa_2016G</strain>
        <tissue evidence="2">Leaf</tissue>
    </source>
</reference>